<dbReference type="HAMAP" id="MF_00150">
    <property type="entry name" value="ArgC_type1"/>
    <property type="match status" value="1"/>
</dbReference>
<dbReference type="GO" id="GO:0005737">
    <property type="term" value="C:cytoplasm"/>
    <property type="evidence" value="ECO:0007669"/>
    <property type="project" value="UniProtKB-SubCell"/>
</dbReference>
<reference evidence="7 8" key="1">
    <citation type="submission" date="2018-05" db="EMBL/GenBank/DDBJ databases">
        <title>Complete Genome Sequence of Methylobacterium sp. 17Sr1-28.</title>
        <authorList>
            <person name="Srinivasan S."/>
        </authorList>
    </citation>
    <scope>NUCLEOTIDE SEQUENCE [LARGE SCALE GENOMIC DNA]</scope>
    <source>
        <strain evidence="7 8">17Sr1-28</strain>
    </source>
</reference>
<dbReference type="Pfam" id="PF22698">
    <property type="entry name" value="Semialdhyde_dhC_1"/>
    <property type="match status" value="1"/>
</dbReference>
<evidence type="ECO:0000313" key="8">
    <source>
        <dbReference type="Proteomes" id="UP000245444"/>
    </source>
</evidence>
<dbReference type="InterPro" id="IPR058924">
    <property type="entry name" value="AGPR_dimerisation_dom"/>
</dbReference>
<comment type="similarity">
    <text evidence="5">Belongs to the NAGSA dehydrogenase family. Type 1 subfamily.</text>
</comment>
<feature type="active site" evidence="5">
    <location>
        <position position="131"/>
    </location>
</feature>
<comment type="catalytic activity">
    <reaction evidence="5">
        <text>N-acetyl-L-glutamate 5-semialdehyde + phosphate + NADP(+) = N-acetyl-L-glutamyl 5-phosphate + NADPH + H(+)</text>
        <dbReference type="Rhea" id="RHEA:21588"/>
        <dbReference type="ChEBI" id="CHEBI:15378"/>
        <dbReference type="ChEBI" id="CHEBI:29123"/>
        <dbReference type="ChEBI" id="CHEBI:43474"/>
        <dbReference type="ChEBI" id="CHEBI:57783"/>
        <dbReference type="ChEBI" id="CHEBI:57936"/>
        <dbReference type="ChEBI" id="CHEBI:58349"/>
        <dbReference type="EC" id="1.2.1.38"/>
    </reaction>
</comment>
<keyword evidence="3 5" id="KW-0521">NADP</keyword>
<dbReference type="EC" id="1.2.1.38" evidence="5"/>
<comment type="pathway">
    <text evidence="5">Amino-acid biosynthesis; L-arginine biosynthesis; N(2)-acetyl-L-ornithine from L-glutamate: step 3/4.</text>
</comment>
<proteinExistence type="inferred from homology"/>
<dbReference type="SUPFAM" id="SSF51735">
    <property type="entry name" value="NAD(P)-binding Rossmann-fold domains"/>
    <property type="match status" value="1"/>
</dbReference>
<dbReference type="CDD" id="cd24148">
    <property type="entry name" value="AGPR_1_actinobacAGPR_like"/>
    <property type="match status" value="1"/>
</dbReference>
<dbReference type="OrthoDB" id="9801289at2"/>
<evidence type="ECO:0000256" key="5">
    <source>
        <dbReference type="HAMAP-Rule" id="MF_00150"/>
    </source>
</evidence>
<dbReference type="Gene3D" id="3.30.360.10">
    <property type="entry name" value="Dihydrodipicolinate Reductase, domain 2"/>
    <property type="match status" value="1"/>
</dbReference>
<evidence type="ECO:0000256" key="2">
    <source>
        <dbReference type="ARBA" id="ARBA00022605"/>
    </source>
</evidence>
<dbReference type="CDD" id="cd23934">
    <property type="entry name" value="AGPR_1_C"/>
    <property type="match status" value="1"/>
</dbReference>
<dbReference type="Pfam" id="PF01118">
    <property type="entry name" value="Semialdhyde_dh"/>
    <property type="match status" value="1"/>
</dbReference>
<protein>
    <recommendedName>
        <fullName evidence="5">N-acetyl-gamma-glutamyl-phosphate reductase</fullName>
        <shortName evidence="5">AGPR</shortName>
        <ecNumber evidence="5">1.2.1.38</ecNumber>
    </recommendedName>
    <alternativeName>
        <fullName evidence="5">N-acetyl-glutamate semialdehyde dehydrogenase</fullName>
        <shortName evidence="5">NAGSA dehydrogenase</shortName>
    </alternativeName>
</protein>
<dbReference type="UniPathway" id="UPA00068">
    <property type="reaction ID" value="UER00108"/>
</dbReference>
<comment type="function">
    <text evidence="5">Catalyzes the NADPH-dependent reduction of N-acetyl-5-glutamyl phosphate to yield N-acetyl-L-glutamate 5-semialdehyde.</text>
</comment>
<name>A0A2U8WLB8_9HYPH</name>
<dbReference type="Proteomes" id="UP000245444">
    <property type="component" value="Chromosome"/>
</dbReference>
<dbReference type="NCBIfam" id="TIGR01850">
    <property type="entry name" value="argC"/>
    <property type="match status" value="1"/>
</dbReference>
<keyword evidence="1 5" id="KW-0055">Arginine biosynthesis</keyword>
<keyword evidence="8" id="KW-1185">Reference proteome</keyword>
<evidence type="ECO:0000256" key="1">
    <source>
        <dbReference type="ARBA" id="ARBA00022571"/>
    </source>
</evidence>
<evidence type="ECO:0000259" key="6">
    <source>
        <dbReference type="SMART" id="SM00859"/>
    </source>
</evidence>
<gene>
    <name evidence="5" type="primary">argC</name>
    <name evidence="7" type="ORF">DK419_07570</name>
</gene>
<accession>A0A2U8WLB8</accession>
<dbReference type="GO" id="GO:0003942">
    <property type="term" value="F:N-acetyl-gamma-glutamyl-phosphate reductase activity"/>
    <property type="evidence" value="ECO:0007669"/>
    <property type="project" value="UniProtKB-UniRule"/>
</dbReference>
<feature type="domain" description="Semialdehyde dehydrogenase NAD-binding" evidence="6">
    <location>
        <begin position="4"/>
        <end position="123"/>
    </location>
</feature>
<comment type="subcellular location">
    <subcellularLocation>
        <location evidence="5">Cytoplasm</location>
    </subcellularLocation>
</comment>
<dbReference type="GO" id="GO:0070401">
    <property type="term" value="F:NADP+ binding"/>
    <property type="evidence" value="ECO:0007669"/>
    <property type="project" value="InterPro"/>
</dbReference>
<dbReference type="InterPro" id="IPR000534">
    <property type="entry name" value="Semialdehyde_DH_NAD-bd"/>
</dbReference>
<dbReference type="GO" id="GO:0051287">
    <property type="term" value="F:NAD binding"/>
    <property type="evidence" value="ECO:0007669"/>
    <property type="project" value="InterPro"/>
</dbReference>
<evidence type="ECO:0000256" key="4">
    <source>
        <dbReference type="ARBA" id="ARBA00023002"/>
    </source>
</evidence>
<keyword evidence="2 5" id="KW-0028">Amino-acid biosynthesis</keyword>
<dbReference type="EMBL" id="CP029553">
    <property type="protein sequence ID" value="AWN46190.1"/>
    <property type="molecule type" value="Genomic_DNA"/>
</dbReference>
<dbReference type="PANTHER" id="PTHR32338:SF10">
    <property type="entry name" value="N-ACETYL-GAMMA-GLUTAMYL-PHOSPHATE REDUCTASE, CHLOROPLASTIC-RELATED"/>
    <property type="match status" value="1"/>
</dbReference>
<dbReference type="KEGG" id="mtea:DK419_07570"/>
<dbReference type="RefSeq" id="WP_109958541.1">
    <property type="nucleotide sequence ID" value="NZ_CP029553.1"/>
</dbReference>
<keyword evidence="5" id="KW-0963">Cytoplasm</keyword>
<dbReference type="InterPro" id="IPR036291">
    <property type="entry name" value="NAD(P)-bd_dom_sf"/>
</dbReference>
<dbReference type="InterPro" id="IPR000706">
    <property type="entry name" value="AGPR_type-1"/>
</dbReference>
<dbReference type="Gene3D" id="3.40.50.720">
    <property type="entry name" value="NAD(P)-binding Rossmann-like Domain"/>
    <property type="match status" value="1"/>
</dbReference>
<evidence type="ECO:0000256" key="3">
    <source>
        <dbReference type="ARBA" id="ARBA00022857"/>
    </source>
</evidence>
<dbReference type="SUPFAM" id="SSF55347">
    <property type="entry name" value="Glyceraldehyde-3-phosphate dehydrogenase-like, C-terminal domain"/>
    <property type="match status" value="1"/>
</dbReference>
<keyword evidence="4 5" id="KW-0560">Oxidoreductase</keyword>
<dbReference type="AlphaFoldDB" id="A0A2U8WLB8"/>
<dbReference type="PANTHER" id="PTHR32338">
    <property type="entry name" value="N-ACETYL-GAMMA-GLUTAMYL-PHOSPHATE REDUCTASE, CHLOROPLASTIC-RELATED-RELATED"/>
    <property type="match status" value="1"/>
</dbReference>
<dbReference type="SMART" id="SM00859">
    <property type="entry name" value="Semialdhyde_dh"/>
    <property type="match status" value="1"/>
</dbReference>
<organism evidence="7 8">
    <name type="scientific">Methylobacterium terrae</name>
    <dbReference type="NCBI Taxonomy" id="2202827"/>
    <lineage>
        <taxon>Bacteria</taxon>
        <taxon>Pseudomonadati</taxon>
        <taxon>Pseudomonadota</taxon>
        <taxon>Alphaproteobacteria</taxon>
        <taxon>Hyphomicrobiales</taxon>
        <taxon>Methylobacteriaceae</taxon>
        <taxon>Methylobacterium</taxon>
    </lineage>
</organism>
<evidence type="ECO:0000313" key="7">
    <source>
        <dbReference type="EMBL" id="AWN46190.1"/>
    </source>
</evidence>
<sequence>MSIRVGIVGISGFGGGEAMRLIASHPSFDLVYAAGEGSAGSRLADRFPGAPAGLADLVIERWDPATLPKLDVLFASLPTGTSAEALARVPADVRIVDIGGDHRYAEGWAYGLADVWPDRIAGRTRVANPGCFPAATLTALAPLLAEGLIEPGNIVIDAKTGISGAGRGGGDSRFGYAESNENLVPYGLLRHVHVPEIETTIERLSGGSAAGLVFTPHLVPMTRGILATIYCRGRGRGRDRASTDQCLDAARRFYAGRAFVRVTDRPPQTKWATGSNLAFVGYAADPERNLVIAMGVVDNLGKGAAGQAVQNANLICGLPETAGLDGAPVWP</sequence>
<dbReference type="InterPro" id="IPR050085">
    <property type="entry name" value="AGPR"/>
</dbReference>
<dbReference type="GO" id="GO:0006526">
    <property type="term" value="P:L-arginine biosynthetic process"/>
    <property type="evidence" value="ECO:0007669"/>
    <property type="project" value="UniProtKB-UniRule"/>
</dbReference>